<accession>A0ACB9REB1</accession>
<reference evidence="2" key="1">
    <citation type="journal article" date="2023" name="Front. Plant Sci.">
        <title>Chromosomal-level genome assembly of Melastoma candidum provides insights into trichome evolution.</title>
        <authorList>
            <person name="Zhong Y."/>
            <person name="Wu W."/>
            <person name="Sun C."/>
            <person name="Zou P."/>
            <person name="Liu Y."/>
            <person name="Dai S."/>
            <person name="Zhou R."/>
        </authorList>
    </citation>
    <scope>NUCLEOTIDE SEQUENCE [LARGE SCALE GENOMIC DNA]</scope>
</reference>
<dbReference type="Proteomes" id="UP001057402">
    <property type="component" value="Chromosome 4"/>
</dbReference>
<dbReference type="EMBL" id="CM042883">
    <property type="protein sequence ID" value="KAI4377214.1"/>
    <property type="molecule type" value="Genomic_DNA"/>
</dbReference>
<keyword evidence="2" id="KW-1185">Reference proteome</keyword>
<protein>
    <submittedName>
        <fullName evidence="1">Uncharacterized protein</fullName>
    </submittedName>
</protein>
<evidence type="ECO:0000313" key="2">
    <source>
        <dbReference type="Proteomes" id="UP001057402"/>
    </source>
</evidence>
<name>A0ACB9REB1_9MYRT</name>
<gene>
    <name evidence="1" type="ORF">MLD38_014880</name>
</gene>
<sequence>MRDISVRSERGDLSELQRIAGISRRGHSFLREFTPMRLYGRTEGPADEDEFEAEPPNKEHAEEEQEEEEEEDEEQEDQEEEEEEEHQDIDMFDVDAFIMQSQENEVYPSLVIDPTPVDAFRTPAAYASTSSTPVPPRKNRRDRPPVGDVEDSSRPTQMESRRRFGAFFSRRSRKN</sequence>
<evidence type="ECO:0000313" key="1">
    <source>
        <dbReference type="EMBL" id="KAI4377214.1"/>
    </source>
</evidence>
<organism evidence="1 2">
    <name type="scientific">Melastoma candidum</name>
    <dbReference type="NCBI Taxonomy" id="119954"/>
    <lineage>
        <taxon>Eukaryota</taxon>
        <taxon>Viridiplantae</taxon>
        <taxon>Streptophyta</taxon>
        <taxon>Embryophyta</taxon>
        <taxon>Tracheophyta</taxon>
        <taxon>Spermatophyta</taxon>
        <taxon>Magnoliopsida</taxon>
        <taxon>eudicotyledons</taxon>
        <taxon>Gunneridae</taxon>
        <taxon>Pentapetalae</taxon>
        <taxon>rosids</taxon>
        <taxon>malvids</taxon>
        <taxon>Myrtales</taxon>
        <taxon>Melastomataceae</taxon>
        <taxon>Melastomatoideae</taxon>
        <taxon>Melastomateae</taxon>
        <taxon>Melastoma</taxon>
    </lineage>
</organism>
<comment type="caution">
    <text evidence="1">The sequence shown here is derived from an EMBL/GenBank/DDBJ whole genome shotgun (WGS) entry which is preliminary data.</text>
</comment>
<proteinExistence type="predicted"/>